<dbReference type="EMBL" id="RJJQ01000017">
    <property type="protein sequence ID" value="RNI20317.1"/>
    <property type="molecule type" value="Genomic_DNA"/>
</dbReference>
<dbReference type="InterPro" id="IPR027417">
    <property type="entry name" value="P-loop_NTPase"/>
</dbReference>
<evidence type="ECO:0000256" key="6">
    <source>
        <dbReference type="ARBA" id="ARBA00022840"/>
    </source>
</evidence>
<evidence type="ECO:0000256" key="2">
    <source>
        <dbReference type="ARBA" id="ARBA00022448"/>
    </source>
</evidence>
<feature type="domain" description="ABC transporter" evidence="10">
    <location>
        <begin position="19"/>
        <end position="255"/>
    </location>
</feature>
<dbReference type="FunFam" id="3.40.50.300:FF:000134">
    <property type="entry name" value="Iron-enterobactin ABC transporter ATP-binding protein"/>
    <property type="match status" value="1"/>
</dbReference>
<dbReference type="PROSITE" id="PS50893">
    <property type="entry name" value="ABC_TRANSPORTER_2"/>
    <property type="match status" value="1"/>
</dbReference>
<evidence type="ECO:0000256" key="3">
    <source>
        <dbReference type="ARBA" id="ARBA00022475"/>
    </source>
</evidence>
<reference evidence="11 12" key="1">
    <citation type="submission" date="2018-11" db="EMBL/GenBank/DDBJ databases">
        <title>Draft genome of Simplicispira Flexivirga sp. BO-16.</title>
        <authorList>
            <person name="Im W.T."/>
        </authorList>
    </citation>
    <scope>NUCLEOTIDE SEQUENCE [LARGE SCALE GENOMIC DNA]</scope>
    <source>
        <strain evidence="11 12">BO-16</strain>
    </source>
</reference>
<keyword evidence="6 11" id="KW-0067">ATP-binding</keyword>
<keyword evidence="3" id="KW-1003">Cell membrane</keyword>
<dbReference type="SUPFAM" id="SSF52540">
    <property type="entry name" value="P-loop containing nucleoside triphosphate hydrolases"/>
    <property type="match status" value="1"/>
</dbReference>
<dbReference type="PANTHER" id="PTHR42771:SF2">
    <property type="entry name" value="IRON(3+)-HYDROXAMATE IMPORT ATP-BINDING PROTEIN FHUC"/>
    <property type="match status" value="1"/>
</dbReference>
<dbReference type="PROSITE" id="PS00211">
    <property type="entry name" value="ABC_TRANSPORTER_1"/>
    <property type="match status" value="1"/>
</dbReference>
<evidence type="ECO:0000256" key="1">
    <source>
        <dbReference type="ARBA" id="ARBA00004202"/>
    </source>
</evidence>
<dbReference type="Proteomes" id="UP000271678">
    <property type="component" value="Unassembled WGS sequence"/>
</dbReference>
<dbReference type="InterPro" id="IPR003593">
    <property type="entry name" value="AAA+_ATPase"/>
</dbReference>
<dbReference type="AlphaFoldDB" id="A0A3M9M528"/>
<dbReference type="GO" id="GO:0016887">
    <property type="term" value="F:ATP hydrolysis activity"/>
    <property type="evidence" value="ECO:0007669"/>
    <property type="project" value="InterPro"/>
</dbReference>
<dbReference type="CDD" id="cd03214">
    <property type="entry name" value="ABC_Iron-Siderophores_B12_Hemin"/>
    <property type="match status" value="1"/>
</dbReference>
<dbReference type="InterPro" id="IPR003439">
    <property type="entry name" value="ABC_transporter-like_ATP-bd"/>
</dbReference>
<dbReference type="Gene3D" id="3.40.50.300">
    <property type="entry name" value="P-loop containing nucleotide triphosphate hydrolases"/>
    <property type="match status" value="1"/>
</dbReference>
<evidence type="ECO:0000256" key="5">
    <source>
        <dbReference type="ARBA" id="ARBA00022741"/>
    </source>
</evidence>
<gene>
    <name evidence="11" type="ORF">EFY87_15330</name>
</gene>
<evidence type="ECO:0000256" key="9">
    <source>
        <dbReference type="ARBA" id="ARBA00023136"/>
    </source>
</evidence>
<accession>A0A3M9M528</accession>
<dbReference type="GO" id="GO:0005524">
    <property type="term" value="F:ATP binding"/>
    <property type="evidence" value="ECO:0007669"/>
    <property type="project" value="UniProtKB-KW"/>
</dbReference>
<evidence type="ECO:0000256" key="7">
    <source>
        <dbReference type="ARBA" id="ARBA00023004"/>
    </source>
</evidence>
<evidence type="ECO:0000313" key="12">
    <source>
        <dbReference type="Proteomes" id="UP000271678"/>
    </source>
</evidence>
<dbReference type="GO" id="GO:0006826">
    <property type="term" value="P:iron ion transport"/>
    <property type="evidence" value="ECO:0007669"/>
    <property type="project" value="UniProtKB-KW"/>
</dbReference>
<dbReference type="RefSeq" id="WP_123272352.1">
    <property type="nucleotide sequence ID" value="NZ_RJJQ01000017.1"/>
</dbReference>
<dbReference type="SMART" id="SM00382">
    <property type="entry name" value="AAA"/>
    <property type="match status" value="1"/>
</dbReference>
<dbReference type="Pfam" id="PF00005">
    <property type="entry name" value="ABC_tran"/>
    <property type="match status" value="1"/>
</dbReference>
<evidence type="ECO:0000256" key="8">
    <source>
        <dbReference type="ARBA" id="ARBA00023065"/>
    </source>
</evidence>
<organism evidence="11 12">
    <name type="scientific">Flexivirga caeni</name>
    <dbReference type="NCBI Taxonomy" id="2294115"/>
    <lineage>
        <taxon>Bacteria</taxon>
        <taxon>Bacillati</taxon>
        <taxon>Actinomycetota</taxon>
        <taxon>Actinomycetes</taxon>
        <taxon>Micrococcales</taxon>
        <taxon>Dermacoccaceae</taxon>
        <taxon>Flexivirga</taxon>
    </lineage>
</organism>
<name>A0A3M9M528_9MICO</name>
<dbReference type="OrthoDB" id="5296765at2"/>
<keyword evidence="12" id="KW-1185">Reference proteome</keyword>
<keyword evidence="8" id="KW-0406">Ion transport</keyword>
<proteinExistence type="predicted"/>
<dbReference type="InterPro" id="IPR017871">
    <property type="entry name" value="ABC_transporter-like_CS"/>
</dbReference>
<dbReference type="PANTHER" id="PTHR42771">
    <property type="entry name" value="IRON(3+)-HYDROXAMATE IMPORT ATP-BINDING PROTEIN FHUC"/>
    <property type="match status" value="1"/>
</dbReference>
<evidence type="ECO:0000259" key="10">
    <source>
        <dbReference type="PROSITE" id="PS50893"/>
    </source>
</evidence>
<dbReference type="InterPro" id="IPR051535">
    <property type="entry name" value="Siderophore_ABC-ATPase"/>
</dbReference>
<keyword evidence="9" id="KW-0472">Membrane</keyword>
<evidence type="ECO:0000256" key="4">
    <source>
        <dbReference type="ARBA" id="ARBA00022496"/>
    </source>
</evidence>
<keyword evidence="7" id="KW-0408">Iron</keyword>
<dbReference type="GO" id="GO:0005886">
    <property type="term" value="C:plasma membrane"/>
    <property type="evidence" value="ECO:0007669"/>
    <property type="project" value="UniProtKB-SubCell"/>
</dbReference>
<keyword evidence="5" id="KW-0547">Nucleotide-binding</keyword>
<comment type="subcellular location">
    <subcellularLocation>
        <location evidence="1">Cell membrane</location>
        <topology evidence="1">Peripheral membrane protein</topology>
    </subcellularLocation>
</comment>
<keyword evidence="4" id="KW-0410">Iron transport</keyword>
<protein>
    <submittedName>
        <fullName evidence="11">ABC transporter ATP-binding protein</fullName>
    </submittedName>
</protein>
<sequence>MSQTTTTKTAPATDVAARLVADAVTVGYGEQPVVHDVSLRIPDGKVTSVIGPNGCGKSTLLRTLSRLLTPTSGTVRLDDAPIGALSAKQLARTLALLPQSPIAPEGLLVRDLVGRGRHPHQRWFQQWSHGDEEVVTDAMRWTGILGLADRPVDALSGGQRQRVWIAMTLAQDTDLVLLDEPTTYLDLAHQVDVLELVCRLNRERGATVAMVLHDLNLAVRFSDHLVVMRQGRVVAQGDPVDVLDAELLHEVFGLTADLVADPRTGIPLVVPRGRKSGSVQD</sequence>
<evidence type="ECO:0000313" key="11">
    <source>
        <dbReference type="EMBL" id="RNI20317.1"/>
    </source>
</evidence>
<comment type="caution">
    <text evidence="11">The sequence shown here is derived from an EMBL/GenBank/DDBJ whole genome shotgun (WGS) entry which is preliminary data.</text>
</comment>
<keyword evidence="2" id="KW-0813">Transport</keyword>